<keyword evidence="3 7" id="KW-0819">tRNA processing</keyword>
<comment type="similarity">
    <text evidence="7">Belongs to the tRNA(Ile)-lysidine synthase family.</text>
</comment>
<dbReference type="InterPro" id="IPR015262">
    <property type="entry name" value="tRNA_Ile_lys_synt_subst-bd"/>
</dbReference>
<dbReference type="Pfam" id="PF01171">
    <property type="entry name" value="ATP_bind_3"/>
    <property type="match status" value="1"/>
</dbReference>
<dbReference type="Gene3D" id="3.40.50.620">
    <property type="entry name" value="HUPs"/>
    <property type="match status" value="1"/>
</dbReference>
<dbReference type="OrthoDB" id="5244702at2"/>
<feature type="binding site" evidence="7">
    <location>
        <begin position="54"/>
        <end position="59"/>
    </location>
    <ligand>
        <name>ATP</name>
        <dbReference type="ChEBI" id="CHEBI:30616"/>
    </ligand>
</feature>
<keyword evidence="4 7" id="KW-0547">Nucleotide-binding</keyword>
<gene>
    <name evidence="7" type="primary">tilS</name>
    <name evidence="10" type="ORF">FB556_0946</name>
</gene>
<evidence type="ECO:0000256" key="1">
    <source>
        <dbReference type="ARBA" id="ARBA00022490"/>
    </source>
</evidence>
<dbReference type="EMBL" id="VFOU01000001">
    <property type="protein sequence ID" value="TQL74481.1"/>
    <property type="molecule type" value="Genomic_DNA"/>
</dbReference>
<reference evidence="10 11" key="1">
    <citation type="submission" date="2019-06" db="EMBL/GenBank/DDBJ databases">
        <title>Sequencing the genomes of 1000 actinobacteria strains.</title>
        <authorList>
            <person name="Klenk H.-P."/>
        </authorList>
    </citation>
    <scope>NUCLEOTIDE SEQUENCE [LARGE SCALE GENOMIC DNA]</scope>
    <source>
        <strain evidence="10 11">DSM 24083</strain>
    </source>
</reference>
<dbReference type="RefSeq" id="WP_141865133.1">
    <property type="nucleotide sequence ID" value="NZ_BAABAN010000001.1"/>
</dbReference>
<dbReference type="NCBIfam" id="TIGR02432">
    <property type="entry name" value="lysidine_TilS_N"/>
    <property type="match status" value="1"/>
</dbReference>
<name>A0A543APH3_9MICC</name>
<keyword evidence="11" id="KW-1185">Reference proteome</keyword>
<keyword evidence="5 7" id="KW-0067">ATP-binding</keyword>
<dbReference type="EC" id="6.3.4.19" evidence="7"/>
<accession>A0A543APH3</accession>
<dbReference type="CDD" id="cd01992">
    <property type="entry name" value="TilS_N"/>
    <property type="match status" value="1"/>
</dbReference>
<evidence type="ECO:0000256" key="2">
    <source>
        <dbReference type="ARBA" id="ARBA00022598"/>
    </source>
</evidence>
<evidence type="ECO:0000256" key="7">
    <source>
        <dbReference type="HAMAP-Rule" id="MF_01161"/>
    </source>
</evidence>
<keyword evidence="2 7" id="KW-0436">Ligase</keyword>
<dbReference type="SUPFAM" id="SSF52402">
    <property type="entry name" value="Adenine nucleotide alpha hydrolases-like"/>
    <property type="match status" value="1"/>
</dbReference>
<comment type="catalytic activity">
    <reaction evidence="6 7">
        <text>cytidine(34) in tRNA(Ile2) + L-lysine + ATP = lysidine(34) in tRNA(Ile2) + AMP + diphosphate + H(+)</text>
        <dbReference type="Rhea" id="RHEA:43744"/>
        <dbReference type="Rhea" id="RHEA-COMP:10625"/>
        <dbReference type="Rhea" id="RHEA-COMP:10670"/>
        <dbReference type="ChEBI" id="CHEBI:15378"/>
        <dbReference type="ChEBI" id="CHEBI:30616"/>
        <dbReference type="ChEBI" id="CHEBI:32551"/>
        <dbReference type="ChEBI" id="CHEBI:33019"/>
        <dbReference type="ChEBI" id="CHEBI:82748"/>
        <dbReference type="ChEBI" id="CHEBI:83665"/>
        <dbReference type="ChEBI" id="CHEBI:456215"/>
        <dbReference type="EC" id="6.3.4.19"/>
    </reaction>
</comment>
<evidence type="ECO:0000313" key="10">
    <source>
        <dbReference type="EMBL" id="TQL74481.1"/>
    </source>
</evidence>
<protein>
    <recommendedName>
        <fullName evidence="7">tRNA(Ile)-lysidine synthase</fullName>
        <ecNumber evidence="7">6.3.4.19</ecNumber>
    </recommendedName>
    <alternativeName>
        <fullName evidence="7">tRNA(Ile)-2-lysyl-cytidine synthase</fullName>
    </alternativeName>
    <alternativeName>
        <fullName evidence="7">tRNA(Ile)-lysidine synthetase</fullName>
    </alternativeName>
</protein>
<evidence type="ECO:0000256" key="5">
    <source>
        <dbReference type="ARBA" id="ARBA00022840"/>
    </source>
</evidence>
<dbReference type="GO" id="GO:0032267">
    <property type="term" value="F:tRNA(Ile)-lysidine synthase activity"/>
    <property type="evidence" value="ECO:0007669"/>
    <property type="project" value="UniProtKB-EC"/>
</dbReference>
<feature type="domain" description="tRNA(Ile)-lysidine synthase substrate-binding" evidence="9">
    <location>
        <begin position="290"/>
        <end position="354"/>
    </location>
</feature>
<sequence>MSTSPPVDPPLSGPDAWPPSSAWPAAVHSGVKALRALVDGWSASQDQPILVGVSGGADSMALAALAAETQRTTGLTFGALIFDHQLQEITAQVAHQAARSCTVMGLQPVMLRKLTVVSGRDGLEAAARQARYDAFVQCAHEIQAAGVLTAHTANDQAEQVLLGLSRGSGLRSIAGIRKQRTHDAPGYAPVRIGRPLLELTREATERICAWAGIRYFEDPMNRDDAIARIRVRRHLLPALVNPSTGLGPGVFSGLVTTASLAADDAAVLEDIADATYRELVIEEPHQLSFSLKALQRLPPAILRRVIAIAVQHFGAPQPSFERLAAIQELVFPPLGRSSSSGPIQLEGHVSLYRKKGDEEYAKLLVIPSYPRD</sequence>
<dbReference type="HAMAP" id="MF_01161">
    <property type="entry name" value="tRNA_Ile_lys_synt"/>
    <property type="match status" value="1"/>
</dbReference>
<dbReference type="InterPro" id="IPR014729">
    <property type="entry name" value="Rossmann-like_a/b/a_fold"/>
</dbReference>
<evidence type="ECO:0000259" key="9">
    <source>
        <dbReference type="Pfam" id="PF09179"/>
    </source>
</evidence>
<dbReference type="InterPro" id="IPR011063">
    <property type="entry name" value="TilS/TtcA_N"/>
</dbReference>
<dbReference type="InterPro" id="IPR012795">
    <property type="entry name" value="tRNA_Ile_lys_synt_N"/>
</dbReference>
<comment type="domain">
    <text evidence="7">The N-terminal region contains the highly conserved SGGXDS motif, predicted to be a P-loop motif involved in ATP binding.</text>
</comment>
<dbReference type="InterPro" id="IPR012094">
    <property type="entry name" value="tRNA_Ile_lys_synt"/>
</dbReference>
<evidence type="ECO:0000256" key="4">
    <source>
        <dbReference type="ARBA" id="ARBA00022741"/>
    </source>
</evidence>
<feature type="domain" description="tRNA(Ile)-lysidine/2-thiocytidine synthase N-terminal" evidence="8">
    <location>
        <begin position="49"/>
        <end position="233"/>
    </location>
</feature>
<dbReference type="PANTHER" id="PTHR43033:SF1">
    <property type="entry name" value="TRNA(ILE)-LYSIDINE SYNTHASE-RELATED"/>
    <property type="match status" value="1"/>
</dbReference>
<dbReference type="SUPFAM" id="SSF82829">
    <property type="entry name" value="MesJ substrate recognition domain-like"/>
    <property type="match status" value="1"/>
</dbReference>
<evidence type="ECO:0000256" key="3">
    <source>
        <dbReference type="ARBA" id="ARBA00022694"/>
    </source>
</evidence>
<dbReference type="Proteomes" id="UP000319746">
    <property type="component" value="Unassembled WGS sequence"/>
</dbReference>
<dbReference type="GO" id="GO:0006400">
    <property type="term" value="P:tRNA modification"/>
    <property type="evidence" value="ECO:0007669"/>
    <property type="project" value="UniProtKB-UniRule"/>
</dbReference>
<evidence type="ECO:0000256" key="6">
    <source>
        <dbReference type="ARBA" id="ARBA00048539"/>
    </source>
</evidence>
<proteinExistence type="inferred from homology"/>
<evidence type="ECO:0000313" key="11">
    <source>
        <dbReference type="Proteomes" id="UP000319746"/>
    </source>
</evidence>
<comment type="function">
    <text evidence="7">Ligates lysine onto the cytidine present at position 34 of the AUA codon-specific tRNA(Ile) that contains the anticodon CAU, in an ATP-dependent manner. Cytidine is converted to lysidine, thus changing the amino acid specificity of the tRNA from methionine to isoleucine.</text>
</comment>
<dbReference type="Gene3D" id="1.20.59.20">
    <property type="match status" value="1"/>
</dbReference>
<keyword evidence="1 7" id="KW-0963">Cytoplasm</keyword>
<comment type="subcellular location">
    <subcellularLocation>
        <location evidence="7">Cytoplasm</location>
    </subcellularLocation>
</comment>
<evidence type="ECO:0000259" key="8">
    <source>
        <dbReference type="Pfam" id="PF01171"/>
    </source>
</evidence>
<dbReference type="PANTHER" id="PTHR43033">
    <property type="entry name" value="TRNA(ILE)-LYSIDINE SYNTHASE-RELATED"/>
    <property type="match status" value="1"/>
</dbReference>
<dbReference type="Pfam" id="PF09179">
    <property type="entry name" value="TilS"/>
    <property type="match status" value="1"/>
</dbReference>
<dbReference type="GO" id="GO:0005524">
    <property type="term" value="F:ATP binding"/>
    <property type="evidence" value="ECO:0007669"/>
    <property type="project" value="UniProtKB-UniRule"/>
</dbReference>
<comment type="caution">
    <text evidence="10">The sequence shown here is derived from an EMBL/GenBank/DDBJ whole genome shotgun (WGS) entry which is preliminary data.</text>
</comment>
<dbReference type="GO" id="GO:0005737">
    <property type="term" value="C:cytoplasm"/>
    <property type="evidence" value="ECO:0007669"/>
    <property type="project" value="UniProtKB-SubCell"/>
</dbReference>
<organism evidence="10 11">
    <name type="scientific">Enteractinococcus coprophilus</name>
    <dbReference type="NCBI Taxonomy" id="1027633"/>
    <lineage>
        <taxon>Bacteria</taxon>
        <taxon>Bacillati</taxon>
        <taxon>Actinomycetota</taxon>
        <taxon>Actinomycetes</taxon>
        <taxon>Micrococcales</taxon>
        <taxon>Micrococcaceae</taxon>
    </lineage>
</organism>
<dbReference type="AlphaFoldDB" id="A0A543APH3"/>